<sequence>MSSSFLLKATVMVVPVLAATAGSSYIPATIANRDFLFSPIFLWVAANAIILWLVLSANADDATAAGAHHGEVAMDGLYTSCSEYEAFSDASSSSAHRAFDSLVPTTRKQQLSREARAAARKADRPRVRKKPAPSPRAVAAVAGDDVPRLRREETPVVSVADVSSRAAAAAGDEDEDVSMDSLWESIVQRRAARPVVVQKSESWGNDELPRLQRVAETAAATTRRGEMRKSVSAVSNKAEGSTQQQQQVVAPTAAQRLGWRTREVLVGITPDELLRRAESFIRRQHEHLRLQRQESEQRQLQLQRRLHAGPAMIRTPTYACFIDQTDARCLCPVLLDKEAAAFGW</sequence>
<keyword evidence="2" id="KW-1133">Transmembrane helix</keyword>
<feature type="transmembrane region" description="Helical" evidence="2">
    <location>
        <begin position="6"/>
        <end position="28"/>
    </location>
</feature>
<feature type="signal peptide" evidence="3">
    <location>
        <begin position="1"/>
        <end position="18"/>
    </location>
</feature>
<proteinExistence type="predicted"/>
<accession>A0A835C4I7</accession>
<dbReference type="OrthoDB" id="687745at2759"/>
<feature type="transmembrane region" description="Helical" evidence="2">
    <location>
        <begin position="35"/>
        <end position="55"/>
    </location>
</feature>
<keyword evidence="5" id="KW-1185">Reference proteome</keyword>
<evidence type="ECO:0000313" key="4">
    <source>
        <dbReference type="EMBL" id="KAF8722497.1"/>
    </source>
</evidence>
<name>A0A835C4I7_9POAL</name>
<evidence type="ECO:0000313" key="5">
    <source>
        <dbReference type="Proteomes" id="UP000636709"/>
    </source>
</evidence>
<keyword evidence="2" id="KW-0472">Membrane</keyword>
<feature type="chain" id="PRO_5032908052" evidence="3">
    <location>
        <begin position="19"/>
        <end position="344"/>
    </location>
</feature>
<gene>
    <name evidence="4" type="ORF">HU200_022324</name>
</gene>
<feature type="compositionally biased region" description="Basic and acidic residues" evidence="1">
    <location>
        <begin position="111"/>
        <end position="125"/>
    </location>
</feature>
<reference evidence="4" key="1">
    <citation type="submission" date="2020-07" db="EMBL/GenBank/DDBJ databases">
        <title>Genome sequence and genetic diversity analysis of an under-domesticated orphan crop, white fonio (Digitaria exilis).</title>
        <authorList>
            <person name="Bennetzen J.L."/>
            <person name="Chen S."/>
            <person name="Ma X."/>
            <person name="Wang X."/>
            <person name="Yssel A.E.J."/>
            <person name="Chaluvadi S.R."/>
            <person name="Johnson M."/>
            <person name="Gangashetty P."/>
            <person name="Hamidou F."/>
            <person name="Sanogo M.D."/>
            <person name="Zwaenepoel A."/>
            <person name="Wallace J."/>
            <person name="Van De Peer Y."/>
            <person name="Van Deynze A."/>
        </authorList>
    </citation>
    <scope>NUCLEOTIDE SEQUENCE</scope>
    <source>
        <tissue evidence="4">Leaves</tissue>
    </source>
</reference>
<comment type="caution">
    <text evidence="4">The sequence shown here is derived from an EMBL/GenBank/DDBJ whole genome shotgun (WGS) entry which is preliminary data.</text>
</comment>
<dbReference type="Proteomes" id="UP000636709">
    <property type="component" value="Unassembled WGS sequence"/>
</dbReference>
<evidence type="ECO:0000256" key="2">
    <source>
        <dbReference type="SAM" id="Phobius"/>
    </source>
</evidence>
<dbReference type="EMBL" id="JACEFO010001671">
    <property type="protein sequence ID" value="KAF8722497.1"/>
    <property type="molecule type" value="Genomic_DNA"/>
</dbReference>
<organism evidence="4 5">
    <name type="scientific">Digitaria exilis</name>
    <dbReference type="NCBI Taxonomy" id="1010633"/>
    <lineage>
        <taxon>Eukaryota</taxon>
        <taxon>Viridiplantae</taxon>
        <taxon>Streptophyta</taxon>
        <taxon>Embryophyta</taxon>
        <taxon>Tracheophyta</taxon>
        <taxon>Spermatophyta</taxon>
        <taxon>Magnoliopsida</taxon>
        <taxon>Liliopsida</taxon>
        <taxon>Poales</taxon>
        <taxon>Poaceae</taxon>
        <taxon>PACMAD clade</taxon>
        <taxon>Panicoideae</taxon>
        <taxon>Panicodae</taxon>
        <taxon>Paniceae</taxon>
        <taxon>Anthephorinae</taxon>
        <taxon>Digitaria</taxon>
    </lineage>
</organism>
<dbReference type="PANTHER" id="PTHR33098:SF44">
    <property type="entry name" value="DUF4408 DOMAIN-CONTAINING PROTEIN"/>
    <property type="match status" value="1"/>
</dbReference>
<keyword evidence="3" id="KW-0732">Signal</keyword>
<evidence type="ECO:0000256" key="1">
    <source>
        <dbReference type="SAM" id="MobiDB-lite"/>
    </source>
</evidence>
<keyword evidence="2" id="KW-0812">Transmembrane</keyword>
<protein>
    <submittedName>
        <fullName evidence="4">Uncharacterized protein</fullName>
    </submittedName>
</protein>
<feature type="region of interest" description="Disordered" evidence="1">
    <location>
        <begin position="105"/>
        <end position="139"/>
    </location>
</feature>
<evidence type="ECO:0000256" key="3">
    <source>
        <dbReference type="SAM" id="SignalP"/>
    </source>
</evidence>
<dbReference type="PANTHER" id="PTHR33098">
    <property type="entry name" value="COTTON FIBER (DUF761)"/>
    <property type="match status" value="1"/>
</dbReference>
<dbReference type="AlphaFoldDB" id="A0A835C4I7"/>